<name>A0A2H1VQ26_SPOFR</name>
<protein>
    <submittedName>
        <fullName evidence="2">SFRICE_034512</fullName>
    </submittedName>
</protein>
<evidence type="ECO:0000256" key="1">
    <source>
        <dbReference type="SAM" id="MobiDB-lite"/>
    </source>
</evidence>
<feature type="compositionally biased region" description="Basic residues" evidence="1">
    <location>
        <begin position="1"/>
        <end position="19"/>
    </location>
</feature>
<feature type="region of interest" description="Disordered" evidence="1">
    <location>
        <begin position="1"/>
        <end position="21"/>
    </location>
</feature>
<proteinExistence type="predicted"/>
<evidence type="ECO:0000313" key="2">
    <source>
        <dbReference type="EMBL" id="SOQ42951.1"/>
    </source>
</evidence>
<dbReference type="AlphaFoldDB" id="A0A2H1VQ26"/>
<dbReference type="EMBL" id="ODYU01003773">
    <property type="protein sequence ID" value="SOQ42951.1"/>
    <property type="molecule type" value="Genomic_DNA"/>
</dbReference>
<organism evidence="2">
    <name type="scientific">Spodoptera frugiperda</name>
    <name type="common">Fall armyworm</name>
    <dbReference type="NCBI Taxonomy" id="7108"/>
    <lineage>
        <taxon>Eukaryota</taxon>
        <taxon>Metazoa</taxon>
        <taxon>Ecdysozoa</taxon>
        <taxon>Arthropoda</taxon>
        <taxon>Hexapoda</taxon>
        <taxon>Insecta</taxon>
        <taxon>Pterygota</taxon>
        <taxon>Neoptera</taxon>
        <taxon>Endopterygota</taxon>
        <taxon>Lepidoptera</taxon>
        <taxon>Glossata</taxon>
        <taxon>Ditrysia</taxon>
        <taxon>Noctuoidea</taxon>
        <taxon>Noctuidae</taxon>
        <taxon>Amphipyrinae</taxon>
        <taxon>Spodoptera</taxon>
    </lineage>
</organism>
<gene>
    <name evidence="2" type="ORF">SFRICE_034512</name>
</gene>
<reference evidence="2" key="1">
    <citation type="submission" date="2016-07" db="EMBL/GenBank/DDBJ databases">
        <authorList>
            <person name="Bretaudeau A."/>
        </authorList>
    </citation>
    <scope>NUCLEOTIDE SEQUENCE</scope>
    <source>
        <strain evidence="2">Rice</strain>
        <tissue evidence="2">Whole body</tissue>
    </source>
</reference>
<accession>A0A2H1VQ26</accession>
<sequence>MNHKPRRKIKSPPYRKRRQIPSLDTLMSSETVLVNLQPVTEETKADLVDESPDRESSDAFKSEVERFIEISNYFSSPLHKTASYICENRLVSYPSLFRLEYKRGVINTERIKFCNITLEPVYIKLFKVIPDLEQIRFTNLSLSRCKRIPPGLSFNLAFVYDDVNEKPACNAKMIFVASRKTSTPCYQVVNDQTDNLMVCIRRRPWTPETPEVLQVRC</sequence>